<dbReference type="FunFam" id="2.120.10.80:FF:000025">
    <property type="entry name" value="Kelch-like family member 41"/>
    <property type="match status" value="1"/>
</dbReference>
<feature type="domain" description="BTB" evidence="12">
    <location>
        <begin position="33"/>
        <end position="100"/>
    </location>
</feature>
<keyword evidence="7" id="KW-0256">Endoplasmic reticulum</keyword>
<dbReference type="CDD" id="cd18517">
    <property type="entry name" value="BACK_KLHL41_KBTBD10"/>
    <property type="match status" value="1"/>
</dbReference>
<evidence type="ECO:0000259" key="12">
    <source>
        <dbReference type="PROSITE" id="PS50097"/>
    </source>
</evidence>
<evidence type="ECO:0000256" key="5">
    <source>
        <dbReference type="ARBA" id="ARBA00022490"/>
    </source>
</evidence>
<dbReference type="GO" id="GO:0005856">
    <property type="term" value="C:cytoskeleton"/>
    <property type="evidence" value="ECO:0007669"/>
    <property type="project" value="UniProtKB-SubCell"/>
</dbReference>
<dbReference type="AlphaFoldDB" id="A0A401T084"/>
<dbReference type="FunFam" id="1.25.40.420:FF:000001">
    <property type="entry name" value="Kelch-like family member 12"/>
    <property type="match status" value="1"/>
</dbReference>
<dbReference type="Gene3D" id="3.30.710.10">
    <property type="entry name" value="Potassium Channel Kv1.1, Chain A"/>
    <property type="match status" value="1"/>
</dbReference>
<dbReference type="InterPro" id="IPR006652">
    <property type="entry name" value="Kelch_1"/>
</dbReference>
<dbReference type="Gene3D" id="2.120.10.80">
    <property type="entry name" value="Kelch-type beta propeller"/>
    <property type="match status" value="1"/>
</dbReference>
<gene>
    <name evidence="13" type="ORF">chiPu_0014560</name>
</gene>
<dbReference type="PANTHER" id="PTHR24412">
    <property type="entry name" value="KELCH PROTEIN"/>
    <property type="match status" value="1"/>
</dbReference>
<dbReference type="OrthoDB" id="6359816at2759"/>
<protein>
    <recommendedName>
        <fullName evidence="12">BTB domain-containing protein</fullName>
    </recommendedName>
</protein>
<sequence length="612" mass="69499">MDPRKDSREESRLYQTTLLQDGLKDLLDENKFVDCSLKVGSKLFPCHRLILAACSPYFREYFFSDVNEEKKREVVLEDIDESVVDMILKYLYSSEIVLTDENVQNVFAASSRFQIPSVFTLCVTYLQEKLSVSNCLAIFRLGLLLDCPRLAIAAREYASARFEQICNDEDFLQLAPHEFISIIANDALNVEKEETVFEAVVRWVRKDKETRAKSFGEIFDCIRFRLMTEKYVKDQVEKNDIIKANPDLLKKVQVIKDAFGGKLPKPEKGADKDAKKGEGGEDLVNGDVGDEDLLPGFLNDIPRHGMFVKEMIMLISDTVAVAYDPKLNQCFLAAVGDQIPKNHVSLATKRNQVFVVGGLYLDEEVKEQPYHCYFYQFDSIASEWNGLPPLPSARCLFGLGETENFLYVIGGKDLPNEQSLDSVFCYDMNNLKWNESKAFPFKIYGHSVISHNGLIYVIGGKTDDAKCINKLFVYNPKKSEWRELRAMKTARAMFGATVHQNKIWVVGGVTDDGLTAAAEAYDIMNNKWEVMPEFPQERSSINVVNMDGSLYAIGGFAMIQLENKEFAPSEFADVWKYEDDKKEWSGLVKEINYAIGTTCLAVSLNMFRLTKL</sequence>
<evidence type="ECO:0000256" key="7">
    <source>
        <dbReference type="ARBA" id="ARBA00022824"/>
    </source>
</evidence>
<evidence type="ECO:0000256" key="1">
    <source>
        <dbReference type="ARBA" id="ARBA00004245"/>
    </source>
</evidence>
<feature type="compositionally biased region" description="Basic and acidic residues" evidence="11">
    <location>
        <begin position="264"/>
        <end position="279"/>
    </location>
</feature>
<evidence type="ECO:0000256" key="6">
    <source>
        <dbReference type="ARBA" id="ARBA00022737"/>
    </source>
</evidence>
<comment type="subcellular location">
    <subcellularLocation>
        <location evidence="1">Cytoplasm</location>
        <location evidence="1">Cytoskeleton</location>
    </subcellularLocation>
    <subcellularLocation>
        <location evidence="3">Endoplasmic reticulum membrane</location>
    </subcellularLocation>
    <subcellularLocation>
        <location evidence="2">Sarcoplasmic reticulum membrane</location>
    </subcellularLocation>
</comment>
<dbReference type="PIRSF" id="PIRSF037037">
    <property type="entry name" value="Kelch-like_protein_gigaxonin"/>
    <property type="match status" value="1"/>
</dbReference>
<reference evidence="13 14" key="1">
    <citation type="journal article" date="2018" name="Nat. Ecol. Evol.">
        <title>Shark genomes provide insights into elasmobranch evolution and the origin of vertebrates.</title>
        <authorList>
            <person name="Hara Y"/>
            <person name="Yamaguchi K"/>
            <person name="Onimaru K"/>
            <person name="Kadota M"/>
            <person name="Koyanagi M"/>
            <person name="Keeley SD"/>
            <person name="Tatsumi K"/>
            <person name="Tanaka K"/>
            <person name="Motone F"/>
            <person name="Kageyama Y"/>
            <person name="Nozu R"/>
            <person name="Adachi N"/>
            <person name="Nishimura O"/>
            <person name="Nakagawa R"/>
            <person name="Tanegashima C"/>
            <person name="Kiyatake I"/>
            <person name="Matsumoto R"/>
            <person name="Murakumo K"/>
            <person name="Nishida K"/>
            <person name="Terakita A"/>
            <person name="Kuratani S"/>
            <person name="Sato K"/>
            <person name="Hyodo S Kuraku.S."/>
        </authorList>
    </citation>
    <scope>NUCLEOTIDE SEQUENCE [LARGE SCALE GENOMIC DNA]</scope>
</reference>
<organism evidence="13 14">
    <name type="scientific">Chiloscyllium punctatum</name>
    <name type="common">Brownbanded bambooshark</name>
    <name type="synonym">Hemiscyllium punctatum</name>
    <dbReference type="NCBI Taxonomy" id="137246"/>
    <lineage>
        <taxon>Eukaryota</taxon>
        <taxon>Metazoa</taxon>
        <taxon>Chordata</taxon>
        <taxon>Craniata</taxon>
        <taxon>Vertebrata</taxon>
        <taxon>Chondrichthyes</taxon>
        <taxon>Elasmobranchii</taxon>
        <taxon>Galeomorphii</taxon>
        <taxon>Galeoidea</taxon>
        <taxon>Orectolobiformes</taxon>
        <taxon>Hemiscylliidae</taxon>
        <taxon>Chiloscyllium</taxon>
    </lineage>
</organism>
<dbReference type="SMART" id="SM00612">
    <property type="entry name" value="Kelch"/>
    <property type="match status" value="4"/>
</dbReference>
<keyword evidence="14" id="KW-1185">Reference proteome</keyword>
<keyword evidence="4" id="KW-0880">Kelch repeat</keyword>
<feature type="region of interest" description="Disordered" evidence="11">
    <location>
        <begin position="263"/>
        <end position="287"/>
    </location>
</feature>
<dbReference type="PANTHER" id="PTHR24412:SF146">
    <property type="entry name" value="KELCH-LIKE PROTEIN 41"/>
    <property type="match status" value="1"/>
</dbReference>
<dbReference type="CDD" id="cd18269">
    <property type="entry name" value="BTB_POZ_KLHL40-like"/>
    <property type="match status" value="1"/>
</dbReference>
<name>A0A401T084_CHIPU</name>
<dbReference type="GO" id="GO:0033017">
    <property type="term" value="C:sarcoplasmic reticulum membrane"/>
    <property type="evidence" value="ECO:0007669"/>
    <property type="project" value="UniProtKB-SubCell"/>
</dbReference>
<evidence type="ECO:0000256" key="2">
    <source>
        <dbReference type="ARBA" id="ARBA00004449"/>
    </source>
</evidence>
<accession>A0A401T084</accession>
<dbReference type="SMART" id="SM00875">
    <property type="entry name" value="BACK"/>
    <property type="match status" value="1"/>
</dbReference>
<dbReference type="Pfam" id="PF24681">
    <property type="entry name" value="Kelch_KLHDC2_KLHL20_DRC7"/>
    <property type="match status" value="1"/>
</dbReference>
<evidence type="ECO:0000313" key="13">
    <source>
        <dbReference type="EMBL" id="GCC36069.1"/>
    </source>
</evidence>
<dbReference type="PROSITE" id="PS50097">
    <property type="entry name" value="BTB"/>
    <property type="match status" value="1"/>
</dbReference>
<dbReference type="InterPro" id="IPR017096">
    <property type="entry name" value="BTB-kelch_protein"/>
</dbReference>
<comment type="caution">
    <text evidence="13">The sequence shown here is derived from an EMBL/GenBank/DDBJ whole genome shotgun (WGS) entry which is preliminary data.</text>
</comment>
<dbReference type="EMBL" id="BEZZ01000783">
    <property type="protein sequence ID" value="GCC36069.1"/>
    <property type="molecule type" value="Genomic_DNA"/>
</dbReference>
<evidence type="ECO:0000313" key="14">
    <source>
        <dbReference type="Proteomes" id="UP000287033"/>
    </source>
</evidence>
<evidence type="ECO:0000256" key="11">
    <source>
        <dbReference type="SAM" id="MobiDB-lite"/>
    </source>
</evidence>
<proteinExistence type="predicted"/>
<dbReference type="STRING" id="137246.A0A401T084"/>
<dbReference type="OMA" id="FQSYFFQ"/>
<keyword evidence="6" id="KW-0677">Repeat</keyword>
<keyword evidence="10" id="KW-0206">Cytoskeleton</keyword>
<evidence type="ECO:0000256" key="4">
    <source>
        <dbReference type="ARBA" id="ARBA00022441"/>
    </source>
</evidence>
<evidence type="ECO:0000256" key="3">
    <source>
        <dbReference type="ARBA" id="ARBA00004586"/>
    </source>
</evidence>
<dbReference type="SUPFAM" id="SSF54695">
    <property type="entry name" value="POZ domain"/>
    <property type="match status" value="1"/>
</dbReference>
<dbReference type="Proteomes" id="UP000287033">
    <property type="component" value="Unassembled WGS sequence"/>
</dbReference>
<dbReference type="InterPro" id="IPR011333">
    <property type="entry name" value="SKP1/BTB/POZ_sf"/>
</dbReference>
<dbReference type="InterPro" id="IPR011705">
    <property type="entry name" value="BACK"/>
</dbReference>
<dbReference type="SMART" id="SM00225">
    <property type="entry name" value="BTB"/>
    <property type="match status" value="1"/>
</dbReference>
<dbReference type="SUPFAM" id="SSF117281">
    <property type="entry name" value="Kelch motif"/>
    <property type="match status" value="1"/>
</dbReference>
<evidence type="ECO:0000256" key="10">
    <source>
        <dbReference type="ARBA" id="ARBA00023212"/>
    </source>
</evidence>
<dbReference type="InterPro" id="IPR015915">
    <property type="entry name" value="Kelch-typ_b-propeller"/>
</dbReference>
<dbReference type="Pfam" id="PF00651">
    <property type="entry name" value="BTB"/>
    <property type="match status" value="1"/>
</dbReference>
<dbReference type="InterPro" id="IPR000210">
    <property type="entry name" value="BTB/POZ_dom"/>
</dbReference>
<evidence type="ECO:0000256" key="8">
    <source>
        <dbReference type="ARBA" id="ARBA00022951"/>
    </source>
</evidence>
<keyword evidence="5" id="KW-0963">Cytoplasm</keyword>
<evidence type="ECO:0000256" key="9">
    <source>
        <dbReference type="ARBA" id="ARBA00023136"/>
    </source>
</evidence>
<dbReference type="Gene3D" id="1.25.40.420">
    <property type="match status" value="1"/>
</dbReference>
<dbReference type="Pfam" id="PF07707">
    <property type="entry name" value="BACK"/>
    <property type="match status" value="1"/>
</dbReference>
<dbReference type="FunFam" id="3.30.710.10:FF:000006">
    <property type="entry name" value="Kelch repeat and BTB domain-containing 6"/>
    <property type="match status" value="1"/>
</dbReference>
<keyword evidence="8" id="KW-0703">Sarcoplasmic reticulum</keyword>
<keyword evidence="9" id="KW-0472">Membrane</keyword>